<keyword evidence="1" id="KW-0732">Signal</keyword>
<keyword evidence="2" id="KW-0645">Protease</keyword>
<organism evidence="2 3">
    <name type="scientific">Bdellovibrio svalbardensis</name>
    <dbReference type="NCBI Taxonomy" id="2972972"/>
    <lineage>
        <taxon>Bacteria</taxon>
        <taxon>Pseudomonadati</taxon>
        <taxon>Bdellovibrionota</taxon>
        <taxon>Bdellovibrionia</taxon>
        <taxon>Bdellovibrionales</taxon>
        <taxon>Pseudobdellovibrionaceae</taxon>
        <taxon>Bdellovibrio</taxon>
    </lineage>
</organism>
<keyword evidence="2" id="KW-0378">Hydrolase</keyword>
<protein>
    <submittedName>
        <fullName evidence="2">Metalloproteinase domain-containing protein</fullName>
    </submittedName>
</protein>
<gene>
    <name evidence="2" type="ORF">NWE73_06255</name>
</gene>
<feature type="signal peptide" evidence="1">
    <location>
        <begin position="1"/>
        <end position="18"/>
    </location>
</feature>
<keyword evidence="3" id="KW-1185">Reference proteome</keyword>
<evidence type="ECO:0000313" key="3">
    <source>
        <dbReference type="Proteomes" id="UP001152321"/>
    </source>
</evidence>
<reference evidence="2" key="1">
    <citation type="submission" date="2022-08" db="EMBL/GenBank/DDBJ databases">
        <title>Novel Bdellovibrio Species Isolated from Svalbard: Designation Bdellovibrio svalbardensis.</title>
        <authorList>
            <person name="Mitchell R.J."/>
            <person name="Choi S.Y."/>
        </authorList>
    </citation>
    <scope>NUCLEOTIDE SEQUENCE</scope>
    <source>
        <strain evidence="2">PAP01</strain>
    </source>
</reference>
<dbReference type="Proteomes" id="UP001152321">
    <property type="component" value="Unassembled WGS sequence"/>
</dbReference>
<accession>A0ABT6DGI3</accession>
<sequence>MNRPLIALSLLLSTQAHASAFDSIKDQDMQASAYSLLVKNADQISLRGDIREGEKLAPIVASVEEYYRQIEEVLMNGGNLETDLKSNIDHVDTRCERNETKKAAQCDLTIQFKPLGETTVRFNVGLDSDDKAVDISSTAEVFRGD</sequence>
<dbReference type="GO" id="GO:0008237">
    <property type="term" value="F:metallopeptidase activity"/>
    <property type="evidence" value="ECO:0007669"/>
    <property type="project" value="UniProtKB-KW"/>
</dbReference>
<name>A0ABT6DGI3_9BACT</name>
<evidence type="ECO:0000313" key="2">
    <source>
        <dbReference type="EMBL" id="MDG0815955.1"/>
    </source>
</evidence>
<keyword evidence="2" id="KW-0482">Metalloprotease</keyword>
<dbReference type="RefSeq" id="WP_277577434.1">
    <property type="nucleotide sequence ID" value="NZ_JANRMI010000002.1"/>
</dbReference>
<proteinExistence type="predicted"/>
<dbReference type="EMBL" id="JANRMI010000002">
    <property type="protein sequence ID" value="MDG0815955.1"/>
    <property type="molecule type" value="Genomic_DNA"/>
</dbReference>
<evidence type="ECO:0000256" key="1">
    <source>
        <dbReference type="SAM" id="SignalP"/>
    </source>
</evidence>
<feature type="chain" id="PRO_5046980764" evidence="1">
    <location>
        <begin position="19"/>
        <end position="145"/>
    </location>
</feature>
<comment type="caution">
    <text evidence="2">The sequence shown here is derived from an EMBL/GenBank/DDBJ whole genome shotgun (WGS) entry which is preliminary data.</text>
</comment>